<dbReference type="SMART" id="SM01049">
    <property type="entry name" value="Cache_2"/>
    <property type="match status" value="1"/>
</dbReference>
<evidence type="ECO:0000256" key="4">
    <source>
        <dbReference type="ARBA" id="ARBA00022989"/>
    </source>
</evidence>
<dbReference type="Proteomes" id="UP000774000">
    <property type="component" value="Unassembled WGS sequence"/>
</dbReference>
<dbReference type="GO" id="GO:0007165">
    <property type="term" value="P:signal transduction"/>
    <property type="evidence" value="ECO:0007669"/>
    <property type="project" value="UniProtKB-KW"/>
</dbReference>
<dbReference type="InterPro" id="IPR004089">
    <property type="entry name" value="MCPsignal_dom"/>
</dbReference>
<dbReference type="InterPro" id="IPR033480">
    <property type="entry name" value="sCache_2"/>
</dbReference>
<name>A0A939BPI5_9FIRM</name>
<evidence type="ECO:0000259" key="10">
    <source>
        <dbReference type="PROSITE" id="PS50111"/>
    </source>
</evidence>
<dbReference type="SMART" id="SM00304">
    <property type="entry name" value="HAMP"/>
    <property type="match status" value="1"/>
</dbReference>
<evidence type="ECO:0000256" key="6">
    <source>
        <dbReference type="ARBA" id="ARBA00023224"/>
    </source>
</evidence>
<dbReference type="RefSeq" id="WP_204699948.1">
    <property type="nucleotide sequence ID" value="NZ_JAFBDQ010000001.1"/>
</dbReference>
<dbReference type="Gene3D" id="3.30.450.20">
    <property type="entry name" value="PAS domain"/>
    <property type="match status" value="1"/>
</dbReference>
<dbReference type="GO" id="GO:0005886">
    <property type="term" value="C:plasma membrane"/>
    <property type="evidence" value="ECO:0007669"/>
    <property type="project" value="UniProtKB-SubCell"/>
</dbReference>
<keyword evidence="3 9" id="KW-0812">Transmembrane</keyword>
<dbReference type="CDD" id="cd11386">
    <property type="entry name" value="MCP_signal"/>
    <property type="match status" value="1"/>
</dbReference>
<evidence type="ECO:0000256" key="3">
    <source>
        <dbReference type="ARBA" id="ARBA00022692"/>
    </source>
</evidence>
<evidence type="ECO:0000259" key="11">
    <source>
        <dbReference type="PROSITE" id="PS50885"/>
    </source>
</evidence>
<dbReference type="PROSITE" id="PS50885">
    <property type="entry name" value="HAMP"/>
    <property type="match status" value="1"/>
</dbReference>
<evidence type="ECO:0000313" key="12">
    <source>
        <dbReference type="EMBL" id="MBM7555219.1"/>
    </source>
</evidence>
<feature type="transmembrane region" description="Helical" evidence="9">
    <location>
        <begin position="13"/>
        <end position="36"/>
    </location>
</feature>
<dbReference type="PROSITE" id="PS50111">
    <property type="entry name" value="CHEMOTAXIS_TRANSDUC_2"/>
    <property type="match status" value="1"/>
</dbReference>
<protein>
    <submittedName>
        <fullName evidence="12">Methyl-accepting chemotaxis protein</fullName>
    </submittedName>
</protein>
<evidence type="ECO:0000256" key="8">
    <source>
        <dbReference type="PROSITE-ProRule" id="PRU00284"/>
    </source>
</evidence>
<dbReference type="PRINTS" id="PR00260">
    <property type="entry name" value="CHEMTRNSDUCR"/>
</dbReference>
<organism evidence="12 13">
    <name type="scientific">Halanaerobacter jeridensis</name>
    <dbReference type="NCBI Taxonomy" id="706427"/>
    <lineage>
        <taxon>Bacteria</taxon>
        <taxon>Bacillati</taxon>
        <taxon>Bacillota</taxon>
        <taxon>Clostridia</taxon>
        <taxon>Halanaerobiales</taxon>
        <taxon>Halobacteroidaceae</taxon>
        <taxon>Halanaerobacter</taxon>
    </lineage>
</organism>
<dbReference type="Pfam" id="PF00015">
    <property type="entry name" value="MCPsignal"/>
    <property type="match status" value="1"/>
</dbReference>
<dbReference type="SUPFAM" id="SSF58104">
    <property type="entry name" value="Methyl-accepting chemotaxis protein (MCP) signaling domain"/>
    <property type="match status" value="1"/>
</dbReference>
<dbReference type="InterPro" id="IPR003660">
    <property type="entry name" value="HAMP_dom"/>
</dbReference>
<dbReference type="PANTHER" id="PTHR32089">
    <property type="entry name" value="METHYL-ACCEPTING CHEMOTAXIS PROTEIN MCPB"/>
    <property type="match status" value="1"/>
</dbReference>
<dbReference type="CDD" id="cd06225">
    <property type="entry name" value="HAMP"/>
    <property type="match status" value="1"/>
</dbReference>
<evidence type="ECO:0000256" key="2">
    <source>
        <dbReference type="ARBA" id="ARBA00022475"/>
    </source>
</evidence>
<comment type="subcellular location">
    <subcellularLocation>
        <location evidence="1">Cell membrane</location>
        <topology evidence="1">Multi-pass membrane protein</topology>
    </subcellularLocation>
</comment>
<dbReference type="SMART" id="SM00283">
    <property type="entry name" value="MA"/>
    <property type="match status" value="1"/>
</dbReference>
<dbReference type="InterPro" id="IPR004090">
    <property type="entry name" value="Chemotax_Me-accpt_rcpt"/>
</dbReference>
<gene>
    <name evidence="12" type="ORF">JOC47_000043</name>
</gene>
<dbReference type="AlphaFoldDB" id="A0A939BPI5"/>
<evidence type="ECO:0000256" key="5">
    <source>
        <dbReference type="ARBA" id="ARBA00023136"/>
    </source>
</evidence>
<reference evidence="12" key="1">
    <citation type="submission" date="2021-01" db="EMBL/GenBank/DDBJ databases">
        <title>Genomic Encyclopedia of Type Strains, Phase IV (KMG-IV): sequencing the most valuable type-strain genomes for metagenomic binning, comparative biology and taxonomic classification.</title>
        <authorList>
            <person name="Goeker M."/>
        </authorList>
    </citation>
    <scope>NUCLEOTIDE SEQUENCE</scope>
    <source>
        <strain evidence="12">DSM 23230</strain>
    </source>
</reference>
<accession>A0A939BPI5</accession>
<dbReference type="PANTHER" id="PTHR32089:SF112">
    <property type="entry name" value="LYSOZYME-LIKE PROTEIN-RELATED"/>
    <property type="match status" value="1"/>
</dbReference>
<feature type="domain" description="Methyl-accepting transducer" evidence="10">
    <location>
        <begin position="267"/>
        <end position="503"/>
    </location>
</feature>
<keyword evidence="6 8" id="KW-0807">Transducer</keyword>
<dbReference type="EMBL" id="JAFBDQ010000001">
    <property type="protein sequence ID" value="MBM7555219.1"/>
    <property type="molecule type" value="Genomic_DNA"/>
</dbReference>
<proteinExistence type="inferred from homology"/>
<dbReference type="Pfam" id="PF17200">
    <property type="entry name" value="sCache_2"/>
    <property type="match status" value="1"/>
</dbReference>
<dbReference type="Pfam" id="PF00672">
    <property type="entry name" value="HAMP"/>
    <property type="match status" value="1"/>
</dbReference>
<feature type="transmembrane region" description="Helical" evidence="9">
    <location>
        <begin position="197"/>
        <end position="216"/>
    </location>
</feature>
<comment type="caution">
    <text evidence="12">The sequence shown here is derived from an EMBL/GenBank/DDBJ whole genome shotgun (WGS) entry which is preliminary data.</text>
</comment>
<feature type="domain" description="HAMP" evidence="11">
    <location>
        <begin position="217"/>
        <end position="269"/>
    </location>
</feature>
<comment type="similarity">
    <text evidence="7">Belongs to the methyl-accepting chemotaxis (MCP) protein family.</text>
</comment>
<keyword evidence="2" id="KW-1003">Cell membrane</keyword>
<dbReference type="Gene3D" id="1.10.287.950">
    <property type="entry name" value="Methyl-accepting chemotaxis protein"/>
    <property type="match status" value="1"/>
</dbReference>
<keyword evidence="5 9" id="KW-0472">Membrane</keyword>
<dbReference type="FunFam" id="1.10.287.950:FF:000001">
    <property type="entry name" value="Methyl-accepting chemotaxis sensory transducer"/>
    <property type="match status" value="1"/>
</dbReference>
<evidence type="ECO:0000256" key="7">
    <source>
        <dbReference type="ARBA" id="ARBA00029447"/>
    </source>
</evidence>
<dbReference type="GO" id="GO:0004888">
    <property type="term" value="F:transmembrane signaling receptor activity"/>
    <property type="evidence" value="ECO:0007669"/>
    <property type="project" value="InterPro"/>
</dbReference>
<keyword evidence="4 9" id="KW-1133">Transmembrane helix</keyword>
<evidence type="ECO:0000256" key="1">
    <source>
        <dbReference type="ARBA" id="ARBA00004651"/>
    </source>
</evidence>
<evidence type="ECO:0000256" key="9">
    <source>
        <dbReference type="SAM" id="Phobius"/>
    </source>
</evidence>
<dbReference type="GO" id="GO:0006935">
    <property type="term" value="P:chemotaxis"/>
    <property type="evidence" value="ECO:0007669"/>
    <property type="project" value="InterPro"/>
</dbReference>
<keyword evidence="13" id="KW-1185">Reference proteome</keyword>
<sequence length="532" mass="59338">MFLKQLKSIKVELLISIILIVLLILIGFGAATFPFLRERLYKDKQERLKNLINSNLGILEYYYSLQQQGKLTKPEAKARAKDMIKKSTYGANEKDYFWIMDDQPLMIMHPYNSGLIGEDLSNVEDPNGKKLFVEMIKEIEKGGAGFVEYSWQYYDNQERIEQKLSYVVEFEPWNWILGTGIYINDINETIFDLVKTVVLIAMFLIVIVSIISYYLADYFAKPIKEITTVVSKFAEGDLTADINIDRSDELGTLSIEINKMQDNLKGLIKKILESTENMSAYSEELSASAQEGNASIDTTNNLIEDMTSNIQQISASAQEVTSFAQESTSKTKVGNENINDTLTSMEQISESVNEAVQVISELDETSEEINKIIELITSIAEQTNLLALNAAIEAARAGEAGQGFAVVAEEIRELAEETNQATEKIAGLIDKTQNKTETGLKVIKKVEDKVENGQEVVEETGKVFKEIEDASEETAAQIEETANAAQALVESSDEVNQATGDIEDMSNEIATSAQDLAAMSQDLQEIVEEFKL</sequence>
<evidence type="ECO:0000313" key="13">
    <source>
        <dbReference type="Proteomes" id="UP000774000"/>
    </source>
</evidence>